<evidence type="ECO:0000259" key="4">
    <source>
        <dbReference type="PROSITE" id="PS50995"/>
    </source>
</evidence>
<dbReference type="eggNOG" id="COG1846">
    <property type="taxonomic scope" value="Bacteria"/>
</dbReference>
<evidence type="ECO:0000256" key="3">
    <source>
        <dbReference type="ARBA" id="ARBA00023163"/>
    </source>
</evidence>
<dbReference type="Gene3D" id="1.10.10.10">
    <property type="entry name" value="Winged helix-like DNA-binding domain superfamily/Winged helix DNA-binding domain"/>
    <property type="match status" value="1"/>
</dbReference>
<organism evidence="5 6">
    <name type="scientific">Desulfurispirillum indicum (strain ATCC BAA-1389 / DSM 22839 / S5)</name>
    <dbReference type="NCBI Taxonomy" id="653733"/>
    <lineage>
        <taxon>Bacteria</taxon>
        <taxon>Pseudomonadati</taxon>
        <taxon>Chrysiogenota</taxon>
        <taxon>Chrysiogenia</taxon>
        <taxon>Chrysiogenales</taxon>
        <taxon>Chrysiogenaceae</taxon>
        <taxon>Desulfurispirillum</taxon>
    </lineage>
</organism>
<dbReference type="EMBL" id="CP002432">
    <property type="protein sequence ID" value="ADU66223.1"/>
    <property type="molecule type" value="Genomic_DNA"/>
</dbReference>
<evidence type="ECO:0000313" key="5">
    <source>
        <dbReference type="EMBL" id="ADU66223.1"/>
    </source>
</evidence>
<name>E6W6Y0_DESIS</name>
<keyword evidence="3" id="KW-0804">Transcription</keyword>
<protein>
    <submittedName>
        <fullName evidence="5">Regulatory protein MarR</fullName>
    </submittedName>
</protein>
<dbReference type="AlphaFoldDB" id="E6W6Y0"/>
<dbReference type="Proteomes" id="UP000002572">
    <property type="component" value="Chromosome"/>
</dbReference>
<keyword evidence="1" id="KW-0805">Transcription regulation</keyword>
<dbReference type="InterPro" id="IPR000835">
    <property type="entry name" value="HTH_MarR-typ"/>
</dbReference>
<evidence type="ECO:0000313" key="6">
    <source>
        <dbReference type="Proteomes" id="UP000002572"/>
    </source>
</evidence>
<feature type="domain" description="HTH marR-type" evidence="4">
    <location>
        <begin position="7"/>
        <end position="139"/>
    </location>
</feature>
<proteinExistence type="predicted"/>
<dbReference type="OrthoDB" id="9787636at2"/>
<evidence type="ECO:0000256" key="1">
    <source>
        <dbReference type="ARBA" id="ARBA00023015"/>
    </source>
</evidence>
<reference evidence="5 6" key="1">
    <citation type="submission" date="2010-12" db="EMBL/GenBank/DDBJ databases">
        <title>Complete sequence of Desulfurispirillum indicum S5.</title>
        <authorList>
            <consortium name="US DOE Joint Genome Institute"/>
            <person name="Lucas S."/>
            <person name="Copeland A."/>
            <person name="Lapidus A."/>
            <person name="Cheng J.-F."/>
            <person name="Goodwin L."/>
            <person name="Pitluck S."/>
            <person name="Chertkov O."/>
            <person name="Held B."/>
            <person name="Detter J.C."/>
            <person name="Han C."/>
            <person name="Tapia R."/>
            <person name="Land M."/>
            <person name="Hauser L."/>
            <person name="Kyrpides N."/>
            <person name="Ivanova N."/>
            <person name="Mikhailova N."/>
            <person name="Haggblom M."/>
            <person name="Rauschenbach I."/>
            <person name="Bini E."/>
            <person name="Woyke T."/>
        </authorList>
    </citation>
    <scope>NUCLEOTIDE SEQUENCE [LARGE SCALE GENOMIC DNA]</scope>
    <source>
        <strain evidence="6">ATCC BAA-1389 / DSM 22839 / S5</strain>
    </source>
</reference>
<sequence>MSKKDTIDKLVKKITEFEKSYKRAVDRNIKKLGVSPSQFKVLKTLGERGSLKFKDVCDATLITKGTMTGVVNRLIKAGLVEKEQDVKDTRAWILSLTPKGKVDYVSLNKNYSQLVSSIFKGETEERLKQYITQLNSLQAIINQSV</sequence>
<dbReference type="SMART" id="SM00347">
    <property type="entry name" value="HTH_MARR"/>
    <property type="match status" value="1"/>
</dbReference>
<dbReference type="PANTHER" id="PTHR42756:SF1">
    <property type="entry name" value="TRANSCRIPTIONAL REPRESSOR OF EMRAB OPERON"/>
    <property type="match status" value="1"/>
</dbReference>
<accession>E6W6Y0</accession>
<dbReference type="InterPro" id="IPR036388">
    <property type="entry name" value="WH-like_DNA-bd_sf"/>
</dbReference>
<dbReference type="FunCoup" id="E6W6Y0">
    <property type="interactions" value="160"/>
</dbReference>
<keyword evidence="2" id="KW-0238">DNA-binding</keyword>
<dbReference type="InParanoid" id="E6W6Y0"/>
<evidence type="ECO:0000256" key="2">
    <source>
        <dbReference type="ARBA" id="ARBA00023125"/>
    </source>
</evidence>
<dbReference type="Pfam" id="PF12802">
    <property type="entry name" value="MarR_2"/>
    <property type="match status" value="1"/>
</dbReference>
<dbReference type="PANTHER" id="PTHR42756">
    <property type="entry name" value="TRANSCRIPTIONAL REGULATOR, MARR"/>
    <property type="match status" value="1"/>
</dbReference>
<dbReference type="STRING" id="653733.Selin_1490"/>
<dbReference type="KEGG" id="din:Selin_1490"/>
<gene>
    <name evidence="5" type="ordered locus">Selin_1490</name>
</gene>
<dbReference type="HOGENOM" id="CLU_083287_27_2_0"/>
<dbReference type="SUPFAM" id="SSF46785">
    <property type="entry name" value="Winged helix' DNA-binding domain"/>
    <property type="match status" value="1"/>
</dbReference>
<dbReference type="InterPro" id="IPR036390">
    <property type="entry name" value="WH_DNA-bd_sf"/>
</dbReference>
<keyword evidence="6" id="KW-1185">Reference proteome</keyword>
<dbReference type="GO" id="GO:0003677">
    <property type="term" value="F:DNA binding"/>
    <property type="evidence" value="ECO:0007669"/>
    <property type="project" value="UniProtKB-KW"/>
</dbReference>
<dbReference type="GO" id="GO:0003700">
    <property type="term" value="F:DNA-binding transcription factor activity"/>
    <property type="evidence" value="ECO:0007669"/>
    <property type="project" value="InterPro"/>
</dbReference>
<dbReference type="PROSITE" id="PS50995">
    <property type="entry name" value="HTH_MARR_2"/>
    <property type="match status" value="1"/>
</dbReference>
<dbReference type="RefSeq" id="WP_013506104.1">
    <property type="nucleotide sequence ID" value="NC_014836.1"/>
</dbReference>